<feature type="chain" id="PRO_5045461135" description="Entericidin" evidence="2">
    <location>
        <begin position="25"/>
        <end position="55"/>
    </location>
</feature>
<keyword evidence="2" id="KW-0732">Signal</keyword>
<dbReference type="RefSeq" id="WP_169522940.1">
    <property type="nucleotide sequence ID" value="NZ_JAAMPT010000199.1"/>
</dbReference>
<feature type="signal peptide" evidence="2">
    <location>
        <begin position="1"/>
        <end position="24"/>
    </location>
</feature>
<name>A0ABX1QTU0_9FLAO</name>
<evidence type="ECO:0000313" key="3">
    <source>
        <dbReference type="EMBL" id="NMH24342.1"/>
    </source>
</evidence>
<dbReference type="Proteomes" id="UP000767947">
    <property type="component" value="Unassembled WGS sequence"/>
</dbReference>
<accession>A0ABX1QTU0</accession>
<dbReference type="PROSITE" id="PS51257">
    <property type="entry name" value="PROKAR_LIPOPROTEIN"/>
    <property type="match status" value="1"/>
</dbReference>
<gene>
    <name evidence="3" type="ORF">G6042_03575</name>
</gene>
<sequence length="55" mass="5698">MKKIILFSFFMMSFASLTSCTADAIEDTVANQTVSDDDSGGGTGGQTGVPKPPKP</sequence>
<dbReference type="EMBL" id="JAAMPT010000199">
    <property type="protein sequence ID" value="NMH24342.1"/>
    <property type="molecule type" value="Genomic_DNA"/>
</dbReference>
<evidence type="ECO:0008006" key="5">
    <source>
        <dbReference type="Google" id="ProtNLM"/>
    </source>
</evidence>
<comment type="caution">
    <text evidence="3">The sequence shown here is derived from an EMBL/GenBank/DDBJ whole genome shotgun (WGS) entry which is preliminary data.</text>
</comment>
<reference evidence="3 4" key="1">
    <citation type="submission" date="2020-02" db="EMBL/GenBank/DDBJ databases">
        <title>Flavobacterium sp. genome.</title>
        <authorList>
            <person name="Jung H.S."/>
            <person name="Baek J.H."/>
            <person name="Jeon C.O."/>
        </authorList>
    </citation>
    <scope>NUCLEOTIDE SEQUENCE [LARGE SCALE GENOMIC DNA]</scope>
    <source>
        <strain evidence="3 4">SE-s27</strain>
    </source>
</reference>
<proteinExistence type="predicted"/>
<evidence type="ECO:0000256" key="2">
    <source>
        <dbReference type="SAM" id="SignalP"/>
    </source>
</evidence>
<evidence type="ECO:0000256" key="1">
    <source>
        <dbReference type="SAM" id="MobiDB-lite"/>
    </source>
</evidence>
<keyword evidence="4" id="KW-1185">Reference proteome</keyword>
<organism evidence="3 4">
    <name type="scientific">Flavobacterium solisilvae</name>
    <dbReference type="NCBI Taxonomy" id="1852019"/>
    <lineage>
        <taxon>Bacteria</taxon>
        <taxon>Pseudomonadati</taxon>
        <taxon>Bacteroidota</taxon>
        <taxon>Flavobacteriia</taxon>
        <taxon>Flavobacteriales</taxon>
        <taxon>Flavobacteriaceae</taxon>
        <taxon>Flavobacterium</taxon>
    </lineage>
</organism>
<evidence type="ECO:0000313" key="4">
    <source>
        <dbReference type="Proteomes" id="UP000767947"/>
    </source>
</evidence>
<protein>
    <recommendedName>
        <fullName evidence="5">Entericidin</fullName>
    </recommendedName>
</protein>
<feature type="region of interest" description="Disordered" evidence="1">
    <location>
        <begin position="32"/>
        <end position="55"/>
    </location>
</feature>